<evidence type="ECO:0000256" key="9">
    <source>
        <dbReference type="ARBA" id="ARBA00023225"/>
    </source>
</evidence>
<keyword evidence="6" id="KW-0963">Cytoplasm</keyword>
<dbReference type="NCBIfam" id="NF004270">
    <property type="entry name" value="PRK05687.2-1"/>
    <property type="match status" value="1"/>
</dbReference>
<evidence type="ECO:0000256" key="8">
    <source>
        <dbReference type="ARBA" id="ARBA00022927"/>
    </source>
</evidence>
<evidence type="ECO:0000256" key="10">
    <source>
        <dbReference type="SAM" id="MobiDB-lite"/>
    </source>
</evidence>
<dbReference type="Proteomes" id="UP001595457">
    <property type="component" value="Unassembled WGS sequence"/>
</dbReference>
<keyword evidence="12" id="KW-0969">Cilium</keyword>
<proteinExistence type="inferred from homology"/>
<evidence type="ECO:0000259" key="11">
    <source>
        <dbReference type="Pfam" id="PF02108"/>
    </source>
</evidence>
<keyword evidence="7" id="KW-1005">Bacterial flagellum biogenesis</keyword>
<dbReference type="Pfam" id="PF02108">
    <property type="entry name" value="FliH"/>
    <property type="match status" value="1"/>
</dbReference>
<sequence length="245" mass="27482">MSDRPSWPGAGEQWRPWQMEELGRPQESRPDPERQRREALRQQALKREAELQAQCERARQEAGRQGYEEGFAAARNEGYARGLEEGRQAGEQELREQTRAALEPLLELGKTFRQALDQLDGDIAERLVDLALAAARQLAGEALEAHPEQILPLIRELLHSEPALSGKPRLWLHPADLALVKARLGDELEAAGWQLQPDASISRGGCRISSASGELDATWEARWARVVSQVRRRHQQPETDAEDGA</sequence>
<keyword evidence="13" id="KW-1185">Reference proteome</keyword>
<comment type="caution">
    <text evidence="12">The sequence shown here is derived from an EMBL/GenBank/DDBJ whole genome shotgun (WGS) entry which is preliminary data.</text>
</comment>
<evidence type="ECO:0000256" key="6">
    <source>
        <dbReference type="ARBA" id="ARBA00022490"/>
    </source>
</evidence>
<name>A0ABV7AUV6_9GAMM</name>
<evidence type="ECO:0000313" key="12">
    <source>
        <dbReference type="EMBL" id="MFC2972536.1"/>
    </source>
</evidence>
<evidence type="ECO:0000256" key="5">
    <source>
        <dbReference type="ARBA" id="ARBA00022448"/>
    </source>
</evidence>
<dbReference type="PRINTS" id="PR01003">
    <property type="entry name" value="FLGFLIH"/>
</dbReference>
<protein>
    <recommendedName>
        <fullName evidence="4">Flagellar assembly protein FliH</fullName>
    </recommendedName>
</protein>
<evidence type="ECO:0000313" key="13">
    <source>
        <dbReference type="Proteomes" id="UP001595457"/>
    </source>
</evidence>
<comment type="function">
    <text evidence="1">Needed for flagellar regrowth and assembly.</text>
</comment>
<evidence type="ECO:0000256" key="3">
    <source>
        <dbReference type="ARBA" id="ARBA00006602"/>
    </source>
</evidence>
<dbReference type="PANTHER" id="PTHR34982">
    <property type="entry name" value="YOP PROTEINS TRANSLOCATION PROTEIN L"/>
    <property type="match status" value="1"/>
</dbReference>
<gene>
    <name evidence="12" type="primary">fliH</name>
    <name evidence="12" type="ORF">ACFOJE_09985</name>
</gene>
<evidence type="ECO:0000256" key="1">
    <source>
        <dbReference type="ARBA" id="ARBA00003041"/>
    </source>
</evidence>
<feature type="region of interest" description="Disordered" evidence="10">
    <location>
        <begin position="51"/>
        <end position="70"/>
    </location>
</feature>
<evidence type="ECO:0000256" key="4">
    <source>
        <dbReference type="ARBA" id="ARBA00016507"/>
    </source>
</evidence>
<keyword evidence="9" id="KW-1006">Bacterial flagellum protein export</keyword>
<dbReference type="InterPro" id="IPR000563">
    <property type="entry name" value="Flag_FliH"/>
</dbReference>
<keyword evidence="8" id="KW-0653">Protein transport</keyword>
<comment type="subcellular location">
    <subcellularLocation>
        <location evidence="2">Cytoplasm</location>
    </subcellularLocation>
</comment>
<dbReference type="InterPro" id="IPR018035">
    <property type="entry name" value="Flagellar_FliH/T3SS_HrpE"/>
</dbReference>
<keyword evidence="12" id="KW-0966">Cell projection</keyword>
<keyword evidence="12" id="KW-0282">Flagellum</keyword>
<feature type="region of interest" description="Disordered" evidence="10">
    <location>
        <begin position="1"/>
        <end position="41"/>
    </location>
</feature>
<evidence type="ECO:0000256" key="2">
    <source>
        <dbReference type="ARBA" id="ARBA00004496"/>
    </source>
</evidence>
<dbReference type="PANTHER" id="PTHR34982:SF1">
    <property type="entry name" value="FLAGELLAR ASSEMBLY PROTEIN FLIH"/>
    <property type="match status" value="1"/>
</dbReference>
<dbReference type="InterPro" id="IPR051472">
    <property type="entry name" value="T3SS_Stator/FliH"/>
</dbReference>
<feature type="domain" description="Flagellar assembly protein FliH/Type III secretion system HrpE" evidence="11">
    <location>
        <begin position="102"/>
        <end position="226"/>
    </location>
</feature>
<dbReference type="RefSeq" id="WP_377814181.1">
    <property type="nucleotide sequence ID" value="NZ_JBHRSJ010000017.1"/>
</dbReference>
<feature type="compositionally biased region" description="Basic and acidic residues" evidence="10">
    <location>
        <begin position="21"/>
        <end position="41"/>
    </location>
</feature>
<dbReference type="EMBL" id="JBHRSJ010000017">
    <property type="protein sequence ID" value="MFC2972536.1"/>
    <property type="molecule type" value="Genomic_DNA"/>
</dbReference>
<reference evidence="13" key="1">
    <citation type="journal article" date="2019" name="Int. J. Syst. Evol. Microbiol.">
        <title>The Global Catalogue of Microorganisms (GCM) 10K type strain sequencing project: providing services to taxonomists for standard genome sequencing and annotation.</title>
        <authorList>
            <consortium name="The Broad Institute Genomics Platform"/>
            <consortium name="The Broad Institute Genome Sequencing Center for Infectious Disease"/>
            <person name="Wu L."/>
            <person name="Ma J."/>
        </authorList>
    </citation>
    <scope>NUCLEOTIDE SEQUENCE [LARGE SCALE GENOMIC DNA]</scope>
    <source>
        <strain evidence="13">KCTC 62195</strain>
    </source>
</reference>
<comment type="similarity">
    <text evidence="3">Belongs to the FliH family.</text>
</comment>
<feature type="compositionally biased region" description="Basic and acidic residues" evidence="10">
    <location>
        <begin position="51"/>
        <end position="62"/>
    </location>
</feature>
<keyword evidence="5" id="KW-0813">Transport</keyword>
<organism evidence="12 13">
    <name type="scientific">Azotobacter bryophylli</name>
    <dbReference type="NCBI Taxonomy" id="1986537"/>
    <lineage>
        <taxon>Bacteria</taxon>
        <taxon>Pseudomonadati</taxon>
        <taxon>Pseudomonadota</taxon>
        <taxon>Gammaproteobacteria</taxon>
        <taxon>Pseudomonadales</taxon>
        <taxon>Pseudomonadaceae</taxon>
        <taxon>Azotobacter</taxon>
    </lineage>
</organism>
<accession>A0ABV7AUV6</accession>
<evidence type="ECO:0000256" key="7">
    <source>
        <dbReference type="ARBA" id="ARBA00022795"/>
    </source>
</evidence>